<evidence type="ECO:0000256" key="1">
    <source>
        <dbReference type="ARBA" id="ARBA00004141"/>
    </source>
</evidence>
<comment type="subcellular location">
    <subcellularLocation>
        <location evidence="1">Membrane</location>
        <topology evidence="1">Multi-pass membrane protein</topology>
    </subcellularLocation>
</comment>
<dbReference type="OrthoDB" id="9766407at2"/>
<dbReference type="STRING" id="1121324.CLIT_20c00690"/>
<feature type="transmembrane region" description="Helical" evidence="8">
    <location>
        <begin position="446"/>
        <end position="465"/>
    </location>
</feature>
<evidence type="ECO:0000313" key="9">
    <source>
        <dbReference type="EMBL" id="KDR94424.1"/>
    </source>
</evidence>
<feature type="transmembrane region" description="Helical" evidence="8">
    <location>
        <begin position="334"/>
        <end position="357"/>
    </location>
</feature>
<feature type="transmembrane region" description="Helical" evidence="8">
    <location>
        <begin position="523"/>
        <end position="548"/>
    </location>
</feature>
<dbReference type="PROSITE" id="PS50283">
    <property type="entry name" value="NA_SOLUT_SYMP_3"/>
    <property type="match status" value="1"/>
</dbReference>
<dbReference type="GO" id="GO:0005886">
    <property type="term" value="C:plasma membrane"/>
    <property type="evidence" value="ECO:0007669"/>
    <property type="project" value="TreeGrafter"/>
</dbReference>
<feature type="transmembrane region" description="Helical" evidence="8">
    <location>
        <begin position="97"/>
        <end position="122"/>
    </location>
</feature>
<organism evidence="9 10">
    <name type="scientific">Peptoclostridium litorale DSM 5388</name>
    <dbReference type="NCBI Taxonomy" id="1121324"/>
    <lineage>
        <taxon>Bacteria</taxon>
        <taxon>Bacillati</taxon>
        <taxon>Bacillota</taxon>
        <taxon>Clostridia</taxon>
        <taxon>Peptostreptococcales</taxon>
        <taxon>Peptoclostridiaceae</taxon>
        <taxon>Peptoclostridium</taxon>
    </lineage>
</organism>
<name>A0A069RBH2_PEPLI</name>
<feature type="transmembrane region" description="Helical" evidence="8">
    <location>
        <begin position="291"/>
        <end position="313"/>
    </location>
</feature>
<dbReference type="InterPro" id="IPR038377">
    <property type="entry name" value="Na/Glc_symporter_sf"/>
</dbReference>
<gene>
    <name evidence="9" type="ORF">CLIT_20c00690</name>
</gene>
<evidence type="ECO:0000256" key="2">
    <source>
        <dbReference type="ARBA" id="ARBA00006434"/>
    </source>
</evidence>
<feature type="transmembrane region" description="Helical" evidence="8">
    <location>
        <begin position="237"/>
        <end position="260"/>
    </location>
</feature>
<dbReference type="RefSeq" id="WP_038267076.1">
    <property type="nucleotide sequence ID" value="NZ_FSRH01000012.1"/>
</dbReference>
<feature type="transmembrane region" description="Helical" evidence="8">
    <location>
        <begin position="381"/>
        <end position="406"/>
    </location>
</feature>
<evidence type="ECO:0000256" key="5">
    <source>
        <dbReference type="ARBA" id="ARBA00022989"/>
    </source>
</evidence>
<keyword evidence="10" id="KW-1185">Reference proteome</keyword>
<feature type="transmembrane region" description="Helical" evidence="8">
    <location>
        <begin position="55"/>
        <end position="76"/>
    </location>
</feature>
<dbReference type="eggNOG" id="COG0591">
    <property type="taxonomic scope" value="Bacteria"/>
</dbReference>
<evidence type="ECO:0000256" key="8">
    <source>
        <dbReference type="SAM" id="Phobius"/>
    </source>
</evidence>
<protein>
    <submittedName>
        <fullName evidence="9">Sodium:proline symporter</fullName>
    </submittedName>
</protein>
<keyword evidence="6 8" id="KW-0472">Membrane</keyword>
<feature type="transmembrane region" description="Helical" evidence="8">
    <location>
        <begin position="500"/>
        <end position="517"/>
    </location>
</feature>
<dbReference type="AlphaFoldDB" id="A0A069RBH2"/>
<comment type="similarity">
    <text evidence="2 7">Belongs to the sodium:solute symporter (SSF) (TC 2.A.21) family.</text>
</comment>
<proteinExistence type="inferred from homology"/>
<feature type="transmembrane region" description="Helical" evidence="8">
    <location>
        <begin position="205"/>
        <end position="230"/>
    </location>
</feature>
<keyword evidence="3" id="KW-0813">Transport</keyword>
<evidence type="ECO:0000313" key="10">
    <source>
        <dbReference type="Proteomes" id="UP000027946"/>
    </source>
</evidence>
<evidence type="ECO:0000256" key="6">
    <source>
        <dbReference type="ARBA" id="ARBA00023136"/>
    </source>
</evidence>
<dbReference type="Gene3D" id="1.20.1730.10">
    <property type="entry name" value="Sodium/glucose cotransporter"/>
    <property type="match status" value="1"/>
</dbReference>
<keyword evidence="5 8" id="KW-1133">Transmembrane helix</keyword>
<evidence type="ECO:0000256" key="4">
    <source>
        <dbReference type="ARBA" id="ARBA00022692"/>
    </source>
</evidence>
<dbReference type="PANTHER" id="PTHR46154:SF4">
    <property type="entry name" value="UREA ACTIVE TRANSPORTER"/>
    <property type="match status" value="1"/>
</dbReference>
<feature type="transmembrane region" description="Helical" evidence="8">
    <location>
        <begin position="172"/>
        <end position="199"/>
    </location>
</feature>
<sequence length="574" mass="61816">MSNSFLAMKKSFKKAAVALMMCCIMISSIFASRSYASGGMDLGGGEGGIKPLPGWSMLSILCGLGIMFVVLVWFVGRTRQTSAEDFLTGGRDIGHGMINASVIATWIWAATLMMSSWTAYSYGFIGPWWYGLGAVLPLPIVGFLGKRLREVMPNVRSYPEFLKSRLDTKNHILLTMISILVSAAVAIMIVTGASVMAVAFADVPFWLVAALFLIIFVSYTSIAGLWASVFADTLMTLLMYASMAVIIFGAIFLVGPGAIYDGLAEVVKTKPMLQPNAGAVMQANQHDPLNWLNIGGIGFLIVNIIGNLGAVICNQTYWARTIAAKDAKTVTKSFLSAAFCWAPIPIAVASTLGLYGLSKMLVVGQTYDYNGIQMMFAEAEAIAPLSAFLIMGFAGLAFFILAVVGASISTGAGEIMSVTTCVVNDLYGAYINKNASEKQVLFQSRLWLSLTAIITYALVMHLRAIHFPFAGMYQAMGISFSSAVIPLVLALLWSKTNRNGVFWAIIGGAFAGLSYWWSVGFDMSWGVVWSNIIVMCVSLVTVTVWSLVKPENFDYSSLSGGLDESDIGNEAKII</sequence>
<dbReference type="PANTHER" id="PTHR46154">
    <property type="match status" value="1"/>
</dbReference>
<accession>A0A069RBH2</accession>
<dbReference type="EMBL" id="JJMM01000020">
    <property type="protein sequence ID" value="KDR94424.1"/>
    <property type="molecule type" value="Genomic_DNA"/>
</dbReference>
<dbReference type="InterPro" id="IPR001734">
    <property type="entry name" value="Na/solute_symporter"/>
</dbReference>
<keyword evidence="4 8" id="KW-0812">Transmembrane</keyword>
<dbReference type="InterPro" id="IPR031155">
    <property type="entry name" value="DUR"/>
</dbReference>
<comment type="caution">
    <text evidence="9">The sequence shown here is derived from an EMBL/GenBank/DDBJ whole genome shotgun (WGS) entry which is preliminary data.</text>
</comment>
<dbReference type="Proteomes" id="UP000027946">
    <property type="component" value="Unassembled WGS sequence"/>
</dbReference>
<reference evidence="9 10" key="1">
    <citation type="submission" date="2014-03" db="EMBL/GenBank/DDBJ databases">
        <title>Genome sequence of Clostridium litorale W6, DSM 5388.</title>
        <authorList>
            <person name="Poehlein A."/>
            <person name="Jagirdar A."/>
            <person name="Khonsari B."/>
            <person name="Chibani C.M."/>
            <person name="Gutierrez Gutierrez D.A."/>
            <person name="Davydova E."/>
            <person name="Alghaithi H.S."/>
            <person name="Nair K.P."/>
            <person name="Dhamotharan K."/>
            <person name="Chandran L."/>
            <person name="G W."/>
            <person name="Daniel R."/>
        </authorList>
    </citation>
    <scope>NUCLEOTIDE SEQUENCE [LARGE SCALE GENOMIC DNA]</scope>
    <source>
        <strain evidence="9 10">W6</strain>
    </source>
</reference>
<feature type="transmembrane region" description="Helical" evidence="8">
    <location>
        <begin position="128"/>
        <end position="145"/>
    </location>
</feature>
<dbReference type="GO" id="GO:0015204">
    <property type="term" value="F:urea transmembrane transporter activity"/>
    <property type="evidence" value="ECO:0007669"/>
    <property type="project" value="InterPro"/>
</dbReference>
<dbReference type="Pfam" id="PF00474">
    <property type="entry name" value="SSF"/>
    <property type="match status" value="1"/>
</dbReference>
<evidence type="ECO:0000256" key="7">
    <source>
        <dbReference type="RuleBase" id="RU362091"/>
    </source>
</evidence>
<feature type="transmembrane region" description="Helical" evidence="8">
    <location>
        <begin position="471"/>
        <end position="493"/>
    </location>
</feature>
<evidence type="ECO:0000256" key="3">
    <source>
        <dbReference type="ARBA" id="ARBA00022448"/>
    </source>
</evidence>